<feature type="compositionally biased region" description="Basic and acidic residues" evidence="2">
    <location>
        <begin position="975"/>
        <end position="986"/>
    </location>
</feature>
<dbReference type="InterPro" id="IPR050708">
    <property type="entry name" value="T6SS_VgrG/RHS"/>
</dbReference>
<dbReference type="PANTHER" id="PTHR32305">
    <property type="match status" value="1"/>
</dbReference>
<dbReference type="PANTHER" id="PTHR32305:SF15">
    <property type="entry name" value="PROTEIN RHSA-RELATED"/>
    <property type="match status" value="1"/>
</dbReference>
<reference evidence="4 5" key="1">
    <citation type="submission" date="2013-09" db="EMBL/GenBank/DDBJ databases">
        <title>Genome sequencing of Arenimonas composti.</title>
        <authorList>
            <person name="Chen F."/>
            <person name="Wang G."/>
        </authorList>
    </citation>
    <scope>NUCLEOTIDE SEQUENCE [LARGE SCALE GENOMIC DNA]</scope>
    <source>
        <strain evidence="4 5">TR7-09</strain>
    </source>
</reference>
<dbReference type="InterPro" id="IPR022385">
    <property type="entry name" value="Rhs_assc_core"/>
</dbReference>
<feature type="compositionally biased region" description="Polar residues" evidence="2">
    <location>
        <begin position="965"/>
        <end position="974"/>
    </location>
</feature>
<evidence type="ECO:0000256" key="1">
    <source>
        <dbReference type="ARBA" id="ARBA00022737"/>
    </source>
</evidence>
<evidence type="ECO:0000313" key="5">
    <source>
        <dbReference type="Proteomes" id="UP000029391"/>
    </source>
</evidence>
<dbReference type="Proteomes" id="UP000029391">
    <property type="component" value="Unassembled WGS sequence"/>
</dbReference>
<organism evidence="4 5">
    <name type="scientific">Arenimonas composti TR7-09 = DSM 18010</name>
    <dbReference type="NCBI Taxonomy" id="1121013"/>
    <lineage>
        <taxon>Bacteria</taxon>
        <taxon>Pseudomonadati</taxon>
        <taxon>Pseudomonadota</taxon>
        <taxon>Gammaproteobacteria</taxon>
        <taxon>Lysobacterales</taxon>
        <taxon>Lysobacteraceae</taxon>
        <taxon>Arenimonas</taxon>
    </lineage>
</organism>
<evidence type="ECO:0000259" key="3">
    <source>
        <dbReference type="Pfam" id="PF25023"/>
    </source>
</evidence>
<keyword evidence="5" id="KW-1185">Reference proteome</keyword>
<dbReference type="NCBIfam" id="TIGR03696">
    <property type="entry name" value="Rhs_assc_core"/>
    <property type="match status" value="1"/>
</dbReference>
<feature type="region of interest" description="Disordered" evidence="2">
    <location>
        <begin position="956"/>
        <end position="1019"/>
    </location>
</feature>
<evidence type="ECO:0000256" key="2">
    <source>
        <dbReference type="SAM" id="MobiDB-lite"/>
    </source>
</evidence>
<dbReference type="InterPro" id="IPR006530">
    <property type="entry name" value="YD"/>
</dbReference>
<dbReference type="Pfam" id="PF05593">
    <property type="entry name" value="RHS_repeat"/>
    <property type="match status" value="1"/>
</dbReference>
<dbReference type="Pfam" id="PF25023">
    <property type="entry name" value="TEN_YD-shell"/>
    <property type="match status" value="1"/>
</dbReference>
<protein>
    <recommendedName>
        <fullName evidence="3">Teneurin-like YD-shell domain-containing protein</fullName>
    </recommendedName>
</protein>
<dbReference type="Gene3D" id="2.180.10.10">
    <property type="entry name" value="RHS repeat-associated core"/>
    <property type="match status" value="1"/>
</dbReference>
<comment type="caution">
    <text evidence="4">The sequence shown here is derived from an EMBL/GenBank/DDBJ whole genome shotgun (WGS) entry which is preliminary data.</text>
</comment>
<proteinExistence type="predicted"/>
<name>A0A091BH08_9GAMM</name>
<gene>
    <name evidence="4" type="ORF">P873_04580</name>
</gene>
<dbReference type="OrthoDB" id="6904246at2"/>
<sequence length="1182" mass="129060">MLKVETGYGTAPSTVLVGGRPQNVLREVRHVYETNPDGSCPIQWGESLEFGIDYSECVVPMTESVTWQQGVEFVWKELARNAWAMPTQVKRYSREGGIERDSRTDETTYLNDVSRWVIGLVTHERNVELDYITARTDYHGTSRLPITIFWPYPNGGTAIPQQKLAWSAKGVLATVRDGLDNITTLSSWKRGVPRLVTHADTTTQAAVVNDRGQITRVTDQLGFATNYAYDARGLLSAITYPSGDDVAWNATVLGFTRTTAVEYGFPAGTWKRTVQTGSGVKVTWFDALWRPLMTREYDSTDPAGTQRFSAWEYDAAGDTVFTAYPRASVSSLASFSTGTYSEFDALGRLVLTRQDWEGSGQLETLTEFLTGFRTRTTNPRGFQTVTAYQAFDDPGAAAPTLIDAPENQRTLILRDVLGRALTLTRTGSVPGHPAVSRHYLYDSASRLCLLSEPETGGTVLNYDDAGNVDWSAAGLTMSSPHPQPDPALQPAACDTLRTTAYTSGRRVERSYDVQNRLLTLVFPDNTGNQTWTYTADGLPATITTSNNGLGEIVTNAYTYNRRRLMASETSAQPGAYSWTVDYGYSANGHLATLDYPSGLQVDYAPNALGQPTRAGDFATGVKYFPNGAIREFHYGNGIKHTMLQNERMLPERSTDSGGILDLEYVFDAHGNPVSITDYVDVNRNRAMEYDALDRLVEAQSVAFGGNGIHAFSYDVVDNLRSWTRGAGSGDPGKDFATYEYDGTTNRLTRILGSGSQVRHTFTWDAQGNLRTKDGTTFNFDYGNRDRGIAGQEGMRYDGHGRRVSTWMPTTGLARFYLYAAGGQLLFEGNETDGRNTDHIHLGGSLVATVDYLHGGGGTRVHYKHTDALGSPVTTTDENGARVGDYVVYEPFGQALGAPIDGVGFTGHVMDPQSGLVYMQQRYYDPEVGRFLSVDPVAADTIGGLNFNRYNYGNNNPYRFTDPDGRQSTSTTASSEEWKRRAAERNGRRPLVASSGTTDDGVESGSTPSATQEPVANATAAQRQVLATGNARIFGRTDNGREYKFQMDDSGAIRGRNQDNCTGDDRCTFVPGTIFVNSTLLGHVHAIPAGYENMSDAKKYSRSFIGPGDHAPLSIGRASGVVMPSGERYVITGTYSAPVVEYLGGGDARFGAYVQANWRPGMTPSEVAASVEGFLDGVTCPLS</sequence>
<evidence type="ECO:0000313" key="4">
    <source>
        <dbReference type="EMBL" id="KFN51026.1"/>
    </source>
</evidence>
<feature type="domain" description="Teneurin-like YD-shell" evidence="3">
    <location>
        <begin position="859"/>
        <end position="956"/>
    </location>
</feature>
<dbReference type="EMBL" id="AWXU01000010">
    <property type="protein sequence ID" value="KFN51026.1"/>
    <property type="molecule type" value="Genomic_DNA"/>
</dbReference>
<dbReference type="InterPro" id="IPR056823">
    <property type="entry name" value="TEN-like_YD-shell"/>
</dbReference>
<dbReference type="InterPro" id="IPR031325">
    <property type="entry name" value="RHS_repeat"/>
</dbReference>
<dbReference type="NCBIfam" id="TIGR01643">
    <property type="entry name" value="YD_repeat_2x"/>
    <property type="match status" value="1"/>
</dbReference>
<keyword evidence="1" id="KW-0677">Repeat</keyword>
<accession>A0A091BH08</accession>
<dbReference type="STRING" id="1121013.GCA_000426365_01501"/>
<dbReference type="eggNOG" id="COG3209">
    <property type="taxonomic scope" value="Bacteria"/>
</dbReference>
<dbReference type="AlphaFoldDB" id="A0A091BH08"/>
<dbReference type="RefSeq" id="WP_051239726.1">
    <property type="nucleotide sequence ID" value="NZ_AUFF01000003.1"/>
</dbReference>
<feature type="compositionally biased region" description="Polar residues" evidence="2">
    <location>
        <begin position="993"/>
        <end position="1019"/>
    </location>
</feature>